<comment type="pathway">
    <text evidence="2">Glycan metabolism; pectin degradation; 2-dehydro-3-deoxy-D-gluconate from pectin: step 1/5.</text>
</comment>
<evidence type="ECO:0000259" key="11">
    <source>
        <dbReference type="Pfam" id="PF01095"/>
    </source>
</evidence>
<feature type="signal peptide" evidence="10">
    <location>
        <begin position="1"/>
        <end position="21"/>
    </location>
</feature>
<evidence type="ECO:0000313" key="12">
    <source>
        <dbReference type="EMBL" id="BBG98169.1"/>
    </source>
</evidence>
<keyword evidence="5" id="KW-0134">Cell wall</keyword>
<comment type="subcellular location">
    <subcellularLocation>
        <location evidence="1">Secreted</location>
        <location evidence="1">Cell wall</location>
    </subcellularLocation>
</comment>
<evidence type="ECO:0000256" key="6">
    <source>
        <dbReference type="ARBA" id="ARBA00022525"/>
    </source>
</evidence>
<dbReference type="EMBL" id="AP019298">
    <property type="protein sequence ID" value="BBG98169.1"/>
    <property type="molecule type" value="Genomic_DNA"/>
</dbReference>
<dbReference type="InterPro" id="IPR011050">
    <property type="entry name" value="Pectin_lyase_fold/virulence"/>
</dbReference>
<dbReference type="SUPFAM" id="SSF51126">
    <property type="entry name" value="Pectin lyase-like"/>
    <property type="match status" value="4"/>
</dbReference>
<keyword evidence="9" id="KW-0063">Aspartyl esterase</keyword>
<keyword evidence="6" id="KW-0964">Secreted</keyword>
<gene>
    <name evidence="12" type="ORF">Prudu_007501</name>
</gene>
<feature type="chain" id="PRO_5021338775" description="pectinesterase" evidence="10">
    <location>
        <begin position="22"/>
        <end position="1120"/>
    </location>
</feature>
<feature type="domain" description="Pectinesterase catalytic" evidence="11">
    <location>
        <begin position="350"/>
        <end position="435"/>
    </location>
</feature>
<keyword evidence="12" id="KW-0456">Lyase</keyword>
<dbReference type="Pfam" id="PF01095">
    <property type="entry name" value="Pectinesterase"/>
    <property type="match status" value="4"/>
</dbReference>
<dbReference type="Gene3D" id="2.160.20.10">
    <property type="entry name" value="Single-stranded right-handed beta-helix, Pectin lyase-like"/>
    <property type="match status" value="5"/>
</dbReference>
<comment type="similarity">
    <text evidence="3">Belongs to the pectinesterase family.</text>
</comment>
<dbReference type="AlphaFoldDB" id="A0A4Y1R235"/>
<evidence type="ECO:0000256" key="2">
    <source>
        <dbReference type="ARBA" id="ARBA00005184"/>
    </source>
</evidence>
<evidence type="ECO:0000256" key="4">
    <source>
        <dbReference type="ARBA" id="ARBA00013229"/>
    </source>
</evidence>
<organism evidence="12">
    <name type="scientific">Prunus dulcis</name>
    <name type="common">Almond</name>
    <name type="synonym">Amygdalus dulcis</name>
    <dbReference type="NCBI Taxonomy" id="3755"/>
    <lineage>
        <taxon>Eukaryota</taxon>
        <taxon>Viridiplantae</taxon>
        <taxon>Streptophyta</taxon>
        <taxon>Embryophyta</taxon>
        <taxon>Tracheophyta</taxon>
        <taxon>Spermatophyta</taxon>
        <taxon>Magnoliopsida</taxon>
        <taxon>eudicotyledons</taxon>
        <taxon>Gunneridae</taxon>
        <taxon>Pentapetalae</taxon>
        <taxon>rosids</taxon>
        <taxon>fabids</taxon>
        <taxon>Rosales</taxon>
        <taxon>Rosaceae</taxon>
        <taxon>Amygdaloideae</taxon>
        <taxon>Amygdaleae</taxon>
        <taxon>Prunus</taxon>
    </lineage>
</organism>
<evidence type="ECO:0000256" key="9">
    <source>
        <dbReference type="ARBA" id="ARBA00023085"/>
    </source>
</evidence>
<keyword evidence="8" id="KW-0378">Hydrolase</keyword>
<dbReference type="InterPro" id="IPR000070">
    <property type="entry name" value="Pectinesterase_cat"/>
</dbReference>
<dbReference type="PANTHER" id="PTHR31321:SF87">
    <property type="entry name" value="PECTINESTERASE 63-RELATED"/>
    <property type="match status" value="1"/>
</dbReference>
<evidence type="ECO:0000256" key="7">
    <source>
        <dbReference type="ARBA" id="ARBA00022729"/>
    </source>
</evidence>
<dbReference type="GO" id="GO:0042545">
    <property type="term" value="P:cell wall modification"/>
    <property type="evidence" value="ECO:0007669"/>
    <property type="project" value="InterPro"/>
</dbReference>
<accession>A0A4Y1R235</accession>
<proteinExistence type="inferred from homology"/>
<feature type="domain" description="Pectinesterase catalytic" evidence="11">
    <location>
        <begin position="823"/>
        <end position="1067"/>
    </location>
</feature>
<sequence length="1120" mass="123137">MGVNAALTMTLILFTATIAMADDHTPVPADQSQVNTWFNNNVKPYTARRGTLDPALAKAEASQKVIKVMKDGSGQFKTITDAVNSIPAGNTKRVIVYIGGGEYNEKITIPRNKPFVTFYGSPTNIPTLTFAGTSQKYGTVNSATVIAESDYFVAANVIIKNSSPRPDGKRVGAQAVALRVSGNKSALYNCKLIGFQDTLCDDRGNHLFKDCFIEGTVDFIWGSGKSLYLDNLLRNSICEFGHIIVNFTYMLLEKCYMYHRDNSTSKDSASEDTGYSFVHCKITGTGSGTYLGRAWRTNPMVVYAYTSMTKVINPAGWSDNNHPERDSTVFYGEYKCSGPGSSAAGRSLSNSKTITDAVNRILAGNTKSVIVYIGGGEYNEKITILQNKPFVVFYGSPTNMPTLTFAGTAQKYGTVNSATVIVESDYFVAANLIIKQLPTVATATTRRHLGRHWFRWNHHTSFFPFQPTTTSIRRHASSRLSSAAEPDRVLTSLEPSGDSAKIFGRKSRFLVSGPGIGEMSVTRRDSLRFKNTGYSFVHCKITRIGSNTYLGRAWRTNPMVVYDYTSIIVFYGGYMCSGPGSSMARRAKYTAQLNEEQIKPFLSLGYIQGTSRPFLSQHLVLYTTRHGTLDPALATAEAGQKVIKVKEDGSGQFKTITDVVIAIQPATPNYGNVDNATVIVEFDYFVATNLIIKNSSQRPDGKRAREHALALRVSGNKSALFNCRLIDFQDTLCDDRGNYFFKDCFIEGTMDFTFGSGKSLYLVMTPKLSLQLNGLTNSNSTSTLKWTNHVACNRSWKCKPYTERQGTLDPALATAEAGQTVIKVMKDGSGQFKTITEAINSIPADNTKRVIVYIGEGEYEEKITIPRNKPFVTFYGSPTNMPTLTFAGTAQKYGTVNSATVIAESDYFMAANVIIKNSSPRPDGKAVGAQAVALRVSGNKSALYNCKLIGFQDTLCDDKGNHFFKDCFIEGTVDFIWGSGKSLYLNNELHVVGDNGLTVITAQARDSASDDTGYSFVHCKITGTGNGTYLGRAWRISPMVVFAYTSMSEVINPAGWSNDNRPNVTTLCSMENTSLRVQVQVWLGELKYTKHMTDEQIKPFLKLGYIQGSKWLLPPPNPKL</sequence>
<evidence type="ECO:0000256" key="5">
    <source>
        <dbReference type="ARBA" id="ARBA00022512"/>
    </source>
</evidence>
<dbReference type="GO" id="GO:0016829">
    <property type="term" value="F:lyase activity"/>
    <property type="evidence" value="ECO:0007669"/>
    <property type="project" value="UniProtKB-KW"/>
</dbReference>
<name>A0A4Y1R235_PRUDU</name>
<dbReference type="FunFam" id="2.160.20.10:FF:000008">
    <property type="entry name" value="Pectinesterase"/>
    <property type="match status" value="2"/>
</dbReference>
<keyword evidence="7 10" id="KW-0732">Signal</keyword>
<dbReference type="GO" id="GO:0030599">
    <property type="term" value="F:pectinesterase activity"/>
    <property type="evidence" value="ECO:0007669"/>
    <property type="project" value="UniProtKB-EC"/>
</dbReference>
<dbReference type="EC" id="3.1.1.11" evidence="4"/>
<reference evidence="12" key="1">
    <citation type="journal article" date="2019" name="Science">
        <title>Mutation of a bHLH transcription factor allowed almond domestication.</title>
        <authorList>
            <person name="Sanchez-Perez R."/>
            <person name="Pavan S."/>
            <person name="Mazzeo R."/>
            <person name="Moldovan C."/>
            <person name="Aiese Cigliano R."/>
            <person name="Del Cueto J."/>
            <person name="Ricciardi F."/>
            <person name="Lotti C."/>
            <person name="Ricciardi L."/>
            <person name="Dicenta F."/>
            <person name="Lopez-Marques R.L."/>
            <person name="Lindberg Moller B."/>
        </authorList>
    </citation>
    <scope>NUCLEOTIDE SEQUENCE</scope>
</reference>
<feature type="domain" description="Pectinesterase catalytic" evidence="11">
    <location>
        <begin position="674"/>
        <end position="760"/>
    </location>
</feature>
<dbReference type="UniPathway" id="UPA00545">
    <property type="reaction ID" value="UER00823"/>
</dbReference>
<dbReference type="PANTHER" id="PTHR31321">
    <property type="entry name" value="ACYL-COA THIOESTER HYDROLASE YBHC-RELATED"/>
    <property type="match status" value="1"/>
</dbReference>
<evidence type="ECO:0000256" key="3">
    <source>
        <dbReference type="ARBA" id="ARBA00008891"/>
    </source>
</evidence>
<protein>
    <recommendedName>
        <fullName evidence="4">pectinesterase</fullName>
        <ecNumber evidence="4">3.1.1.11</ecNumber>
    </recommendedName>
</protein>
<evidence type="ECO:0000256" key="1">
    <source>
        <dbReference type="ARBA" id="ARBA00004191"/>
    </source>
</evidence>
<dbReference type="GO" id="GO:0045490">
    <property type="term" value="P:pectin catabolic process"/>
    <property type="evidence" value="ECO:0007669"/>
    <property type="project" value="UniProtKB-UniPathway"/>
</dbReference>
<evidence type="ECO:0000256" key="10">
    <source>
        <dbReference type="SAM" id="SignalP"/>
    </source>
</evidence>
<feature type="domain" description="Pectinesterase catalytic" evidence="11">
    <location>
        <begin position="67"/>
        <end position="346"/>
    </location>
</feature>
<dbReference type="InterPro" id="IPR012334">
    <property type="entry name" value="Pectin_lyas_fold"/>
</dbReference>
<evidence type="ECO:0000256" key="8">
    <source>
        <dbReference type="ARBA" id="ARBA00022801"/>
    </source>
</evidence>